<dbReference type="Gene3D" id="3.20.20.140">
    <property type="entry name" value="Metal-dependent hydrolases"/>
    <property type="match status" value="1"/>
</dbReference>
<dbReference type="PANTHER" id="PTHR42717">
    <property type="entry name" value="DIHYDROOROTASE-RELATED"/>
    <property type="match status" value="1"/>
</dbReference>
<name>A0A6J5Z504_9ZZZZ</name>
<proteinExistence type="predicted"/>
<dbReference type="SUPFAM" id="SSF51338">
    <property type="entry name" value="Composite domain of metallo-dependent hydrolases"/>
    <property type="match status" value="1"/>
</dbReference>
<gene>
    <name evidence="1" type="ORF">UFOPK3820_00619</name>
</gene>
<dbReference type="InterPro" id="IPR032466">
    <property type="entry name" value="Metal_Hydrolase"/>
</dbReference>
<dbReference type="InterPro" id="IPR020043">
    <property type="entry name" value="Deacetylase_Atu3266-like"/>
</dbReference>
<dbReference type="GO" id="GO:0016810">
    <property type="term" value="F:hydrolase activity, acting on carbon-nitrogen (but not peptide) bonds"/>
    <property type="evidence" value="ECO:0007669"/>
    <property type="project" value="InterPro"/>
</dbReference>
<dbReference type="PANTHER" id="PTHR42717:SF1">
    <property type="entry name" value="IMIDAZOLONEPROPIONASE AND RELATED AMIDOHYDROLASES"/>
    <property type="match status" value="1"/>
</dbReference>
<dbReference type="InterPro" id="IPR011059">
    <property type="entry name" value="Metal-dep_hydrolase_composite"/>
</dbReference>
<accession>A0A6J5Z504</accession>
<organism evidence="1">
    <name type="scientific">freshwater metagenome</name>
    <dbReference type="NCBI Taxonomy" id="449393"/>
    <lineage>
        <taxon>unclassified sequences</taxon>
        <taxon>metagenomes</taxon>
        <taxon>ecological metagenomes</taxon>
    </lineage>
</organism>
<evidence type="ECO:0000313" key="1">
    <source>
        <dbReference type="EMBL" id="CAB4336616.1"/>
    </source>
</evidence>
<dbReference type="GO" id="GO:0019213">
    <property type="term" value="F:deacetylase activity"/>
    <property type="evidence" value="ECO:0007669"/>
    <property type="project" value="InterPro"/>
</dbReference>
<dbReference type="Gene3D" id="2.30.40.10">
    <property type="entry name" value="Urease, subunit C, domain 1"/>
    <property type="match status" value="1"/>
</dbReference>
<protein>
    <submittedName>
        <fullName evidence="1">Unannotated protein</fullName>
    </submittedName>
</protein>
<reference evidence="1" key="1">
    <citation type="submission" date="2020-05" db="EMBL/GenBank/DDBJ databases">
        <authorList>
            <person name="Chiriac C."/>
            <person name="Salcher M."/>
            <person name="Ghai R."/>
            <person name="Kavagutti S V."/>
        </authorList>
    </citation>
    <scope>NUCLEOTIDE SEQUENCE</scope>
</reference>
<dbReference type="AlphaFoldDB" id="A0A6J5Z504"/>
<dbReference type="EMBL" id="CAESAB010000018">
    <property type="protein sequence ID" value="CAB4336616.1"/>
    <property type="molecule type" value="Genomic_DNA"/>
</dbReference>
<dbReference type="SUPFAM" id="SSF51556">
    <property type="entry name" value="Metallo-dependent hydrolases"/>
    <property type="match status" value="1"/>
</dbReference>
<sequence>MTVGQQPGSPLTLISDRLFNPHKGSFAPARVSVENGLISEISSDTLPPTPASLEKTIDLSGLLVTPGLVDFHTHIFHGQDLGVHSDSLLKHGVTAAVDAGSAGAHIFPAFKELVIDKSKLRIQSFLNISTVGTTSILLQGELKSTAYCNEEIAISTALKFPENIIGIKVRASHDVGGDFALEGFKKARSAATKLGLPLMVHLGPAPVNIEDILEELAPGDFLTHAYTGWVGNNLVKDSKPRPSFIAARERGVLFDIGHGMGGFDSTVAKVLIDNGIYPDTISTDIHTYSLEKVIGLPAVLSKFVALGMELSDVLIRATTAPGKYGKFSSSGVGTLDIGAQADISAFECVEGEYSFSDAHGHSFMGQMRLEPVFTMVKGEVLFDRDNRAS</sequence>